<protein>
    <submittedName>
        <fullName evidence="1">Uncharacterized protein</fullName>
    </submittedName>
</protein>
<sequence length="58" mass="6882">ELEIYFLIIIKVVEKIYGEKRIAKNNLPNLAQILYSLYTYRVVVLLRKIMRNSASYCT</sequence>
<proteinExistence type="predicted"/>
<accession>J3ND97</accession>
<reference evidence="1" key="1">
    <citation type="journal article" date="2013" name="Nat. Commun.">
        <title>Whole-genome sequencing of Oryza brachyantha reveals mechanisms underlying Oryza genome evolution.</title>
        <authorList>
            <person name="Chen J."/>
            <person name="Huang Q."/>
            <person name="Gao D."/>
            <person name="Wang J."/>
            <person name="Lang Y."/>
            <person name="Liu T."/>
            <person name="Li B."/>
            <person name="Bai Z."/>
            <person name="Luis Goicoechea J."/>
            <person name="Liang C."/>
            <person name="Chen C."/>
            <person name="Zhang W."/>
            <person name="Sun S."/>
            <person name="Liao Y."/>
            <person name="Zhang X."/>
            <person name="Yang L."/>
            <person name="Song C."/>
            <person name="Wang M."/>
            <person name="Shi J."/>
            <person name="Liu G."/>
            <person name="Liu J."/>
            <person name="Zhou H."/>
            <person name="Zhou W."/>
            <person name="Yu Q."/>
            <person name="An N."/>
            <person name="Chen Y."/>
            <person name="Cai Q."/>
            <person name="Wang B."/>
            <person name="Liu B."/>
            <person name="Min J."/>
            <person name="Huang Y."/>
            <person name="Wu H."/>
            <person name="Li Z."/>
            <person name="Zhang Y."/>
            <person name="Yin Y."/>
            <person name="Song W."/>
            <person name="Jiang J."/>
            <person name="Jackson S.A."/>
            <person name="Wing R.A."/>
            <person name="Wang J."/>
            <person name="Chen M."/>
        </authorList>
    </citation>
    <scope>NUCLEOTIDE SEQUENCE [LARGE SCALE GENOMIC DNA]</scope>
    <source>
        <strain evidence="1">cv. IRGC 101232</strain>
    </source>
</reference>
<keyword evidence="2" id="KW-1185">Reference proteome</keyword>
<organism evidence="1">
    <name type="scientific">Oryza brachyantha</name>
    <name type="common">malo sina</name>
    <dbReference type="NCBI Taxonomy" id="4533"/>
    <lineage>
        <taxon>Eukaryota</taxon>
        <taxon>Viridiplantae</taxon>
        <taxon>Streptophyta</taxon>
        <taxon>Embryophyta</taxon>
        <taxon>Tracheophyta</taxon>
        <taxon>Spermatophyta</taxon>
        <taxon>Magnoliopsida</taxon>
        <taxon>Liliopsida</taxon>
        <taxon>Poales</taxon>
        <taxon>Poaceae</taxon>
        <taxon>BOP clade</taxon>
        <taxon>Oryzoideae</taxon>
        <taxon>Oryzeae</taxon>
        <taxon>Oryzinae</taxon>
        <taxon>Oryza</taxon>
    </lineage>
</organism>
<evidence type="ECO:0000313" key="2">
    <source>
        <dbReference type="Proteomes" id="UP000006038"/>
    </source>
</evidence>
<name>J3ND97_ORYBR</name>
<evidence type="ECO:0000313" key="1">
    <source>
        <dbReference type="EnsemblPlants" id="OB12G19550.1"/>
    </source>
</evidence>
<dbReference type="EnsemblPlants" id="OB12G19550.1">
    <property type="protein sequence ID" value="OB12G19550.1"/>
    <property type="gene ID" value="OB12G19550"/>
</dbReference>
<dbReference type="Proteomes" id="UP000006038">
    <property type="component" value="Chromosome 12"/>
</dbReference>
<reference evidence="1" key="2">
    <citation type="submission" date="2013-04" db="UniProtKB">
        <authorList>
            <consortium name="EnsemblPlants"/>
        </authorList>
    </citation>
    <scope>IDENTIFICATION</scope>
</reference>
<dbReference type="AlphaFoldDB" id="J3ND97"/>
<dbReference type="HOGENOM" id="CLU_2985167_0_0_1"/>
<dbReference type="Gramene" id="OB12G19550.1">
    <property type="protein sequence ID" value="OB12G19550.1"/>
    <property type="gene ID" value="OB12G19550"/>
</dbReference>